<dbReference type="AlphaFoldDB" id="A0A6A2WCY6"/>
<dbReference type="Gene3D" id="3.90.1320.10">
    <property type="entry name" value="Outer-capsid protein sigma 3, large lobe"/>
    <property type="match status" value="1"/>
</dbReference>
<dbReference type="InterPro" id="IPR053168">
    <property type="entry name" value="Glutamic_endopeptidase"/>
</dbReference>
<dbReference type="EMBL" id="VEPZ02001769">
    <property type="protein sequence ID" value="KAE8656153.1"/>
    <property type="molecule type" value="Genomic_DNA"/>
</dbReference>
<proteinExistence type="predicted"/>
<dbReference type="PROSITE" id="PS52045">
    <property type="entry name" value="NEPROSIN_PEP_CD"/>
    <property type="match status" value="1"/>
</dbReference>
<dbReference type="PANTHER" id="PTHR31589">
    <property type="entry name" value="PROTEIN, PUTATIVE (DUF239)-RELATED-RELATED"/>
    <property type="match status" value="1"/>
</dbReference>
<name>A0A6A2WCY6_HIBSY</name>
<gene>
    <name evidence="2" type="ORF">F3Y22_tig00117007pilonHSYRG00089</name>
</gene>
<reference evidence="2" key="1">
    <citation type="submission" date="2019-09" db="EMBL/GenBank/DDBJ databases">
        <title>Draft genome information of white flower Hibiscus syriacus.</title>
        <authorList>
            <person name="Kim Y.-M."/>
        </authorList>
    </citation>
    <scope>NUCLEOTIDE SEQUENCE [LARGE SCALE GENOMIC DNA]</scope>
    <source>
        <strain evidence="2">YM2019G1</strain>
    </source>
</reference>
<dbReference type="Proteomes" id="UP000436088">
    <property type="component" value="Unassembled WGS sequence"/>
</dbReference>
<dbReference type="InterPro" id="IPR004314">
    <property type="entry name" value="Neprosin"/>
</dbReference>
<comment type="caution">
    <text evidence="2">The sequence shown here is derived from an EMBL/GenBank/DDBJ whole genome shotgun (WGS) entry which is preliminary data.</text>
</comment>
<keyword evidence="3" id="KW-1185">Reference proteome</keyword>
<dbReference type="Pfam" id="PF03080">
    <property type="entry name" value="Neprosin"/>
    <property type="match status" value="1"/>
</dbReference>
<evidence type="ECO:0000313" key="3">
    <source>
        <dbReference type="Proteomes" id="UP000436088"/>
    </source>
</evidence>
<feature type="domain" description="Neprosin PEP catalytic" evidence="1">
    <location>
        <begin position="107"/>
        <end position="353"/>
    </location>
</feature>
<dbReference type="PANTHER" id="PTHR31589:SF235">
    <property type="entry name" value="PROTEIN, PUTATIVE (DUF239)-RELATED"/>
    <property type="match status" value="1"/>
</dbReference>
<sequence length="356" mass="39765">MTGGRAYSFACISEEVRREHGHQQQRAWALAWDAPAVKADKDCCCLRVHMQPKNIPKSMMEGEIPSFLPSNIKCPPGTVLIKRSTKEDLIMTKRLKALGLHYPTTSNFPTADPNIAFATVQYNRHNFGAKTTMNVWGPSTSADQASFGNLWITNGPTNDINVLQAGWGIMPPLFSSNLTRLLIYWTADGHKFTGCYNYLCPGFVHVHRQITIGLVLNQLSVYNGTQKDIEIGIFRDGEWWLKYFNQFVGYWPQKLFVYMYGGANNVVWGGKVFSLANKRSPAMGSGHFPKDGLQNKVAYCKGTQIWDNVNLFYPPPDQLVVSTSMPDCYEAQLVDGAAPNTKDLFYGGPGQCKIQG</sequence>
<accession>A0A6A2WCY6</accession>
<evidence type="ECO:0000313" key="2">
    <source>
        <dbReference type="EMBL" id="KAE8656153.1"/>
    </source>
</evidence>
<evidence type="ECO:0000259" key="1">
    <source>
        <dbReference type="PROSITE" id="PS52045"/>
    </source>
</evidence>
<organism evidence="2 3">
    <name type="scientific">Hibiscus syriacus</name>
    <name type="common">Rose of Sharon</name>
    <dbReference type="NCBI Taxonomy" id="106335"/>
    <lineage>
        <taxon>Eukaryota</taxon>
        <taxon>Viridiplantae</taxon>
        <taxon>Streptophyta</taxon>
        <taxon>Embryophyta</taxon>
        <taxon>Tracheophyta</taxon>
        <taxon>Spermatophyta</taxon>
        <taxon>Magnoliopsida</taxon>
        <taxon>eudicotyledons</taxon>
        <taxon>Gunneridae</taxon>
        <taxon>Pentapetalae</taxon>
        <taxon>rosids</taxon>
        <taxon>malvids</taxon>
        <taxon>Malvales</taxon>
        <taxon>Malvaceae</taxon>
        <taxon>Malvoideae</taxon>
        <taxon>Hibiscus</taxon>
    </lineage>
</organism>
<protein>
    <recommendedName>
        <fullName evidence="1">Neprosin PEP catalytic domain-containing protein</fullName>
    </recommendedName>
</protein>